<dbReference type="InterPro" id="IPR002585">
    <property type="entry name" value="Cyt-d_ubiquinol_oxidase_su_1"/>
</dbReference>
<dbReference type="GO" id="GO:0070069">
    <property type="term" value="C:cytochrome complex"/>
    <property type="evidence" value="ECO:0007669"/>
    <property type="project" value="UniProtKB-UniRule"/>
</dbReference>
<keyword evidence="8 12" id="KW-0249">Electron transport</keyword>
<dbReference type="EMBL" id="CP021434">
    <property type="protein sequence ID" value="ARU63897.1"/>
    <property type="molecule type" value="Genomic_DNA"/>
</dbReference>
<keyword evidence="10 12" id="KW-0408">Iron</keyword>
<evidence type="ECO:0000256" key="8">
    <source>
        <dbReference type="ARBA" id="ARBA00022982"/>
    </source>
</evidence>
<keyword evidence="5 12" id="KW-0349">Heme</keyword>
<comment type="similarity">
    <text evidence="2 12">Belongs to the cytochrome ubiquinol oxidase subunit 1 family.</text>
</comment>
<feature type="transmembrane region" description="Helical" evidence="12">
    <location>
        <begin position="320"/>
        <end position="342"/>
    </location>
</feature>
<keyword evidence="7 12" id="KW-0479">Metal-binding</keyword>
<evidence type="ECO:0000313" key="14">
    <source>
        <dbReference type="Proteomes" id="UP000195437"/>
    </source>
</evidence>
<keyword evidence="4 12" id="KW-1003">Cell membrane</keyword>
<dbReference type="OrthoDB" id="9807042at2"/>
<reference evidence="14" key="1">
    <citation type="submission" date="2017-05" db="EMBL/GenBank/DDBJ databases">
        <authorList>
            <person name="Sung H."/>
        </authorList>
    </citation>
    <scope>NUCLEOTIDE SEQUENCE [LARGE SCALE GENOMIC DNA]</scope>
    <source>
        <strain evidence="14">AR23208</strain>
    </source>
</reference>
<comment type="subcellular location">
    <subcellularLocation>
        <location evidence="1">Cell membrane</location>
        <topology evidence="1">Multi-pass membrane protein</topology>
    </subcellularLocation>
</comment>
<feature type="transmembrane region" description="Helical" evidence="12">
    <location>
        <begin position="59"/>
        <end position="81"/>
    </location>
</feature>
<protein>
    <submittedName>
        <fullName evidence="13">Cytochrome ubiquinol oxidase subunit I</fullName>
    </submittedName>
</protein>
<evidence type="ECO:0000256" key="9">
    <source>
        <dbReference type="ARBA" id="ARBA00022989"/>
    </source>
</evidence>
<organism evidence="13 14">
    <name type="scientific">Tumebacillus avium</name>
    <dbReference type="NCBI Taxonomy" id="1903704"/>
    <lineage>
        <taxon>Bacteria</taxon>
        <taxon>Bacillati</taxon>
        <taxon>Bacillota</taxon>
        <taxon>Bacilli</taxon>
        <taxon>Bacillales</taxon>
        <taxon>Alicyclobacillaceae</taxon>
        <taxon>Tumebacillus</taxon>
    </lineage>
</organism>
<evidence type="ECO:0000256" key="5">
    <source>
        <dbReference type="ARBA" id="ARBA00022617"/>
    </source>
</evidence>
<feature type="transmembrane region" description="Helical" evidence="12">
    <location>
        <begin position="189"/>
        <end position="207"/>
    </location>
</feature>
<dbReference type="PIRSF" id="PIRSF006446">
    <property type="entry name" value="Cyt_quinol_oxidase_1"/>
    <property type="match status" value="1"/>
</dbReference>
<dbReference type="KEGG" id="tum:CBW65_13055"/>
<sequence length="450" mass="50357">MMIDLLFSRILTGTTLGFHIFFATLGVGIPVLISLAELIGIRKKDPEYILLARRWSKGFVILVAVGVVTGTTIGFQLNLLWPRFMELAGELISLPFMMEAFAFFLEAIFLGIYLYTWGRFKNPYLHWLFSLPVIIGSSMSAALITTVNAFMNAPAGFRIVDGQLVDIDPLAAILNPATPSKVFHVLSSSYFTTACALVALTAFFILFRKKRISYFKKALTLTMSFALVTGILTAVAGDVSAKYMAAYNPEKLAAAEALFETTKGAPLLVGGLVDKETQEIHYKIELPKMLSFLSFGDFNAEVRGLNAFPKEVQPPVEIHYMFQVMVAAGVFGITLSALFLWGRWRKKKYTFSNWMLRLAVLLGPVGIVGMECGWIFTEIGRKPWIIYGVMKMEDAVTSMTGIREYFFLFVLIYLLIALATAFVMISFFKKRPVEQDPQYREIHSGGGMRR</sequence>
<dbReference type="GO" id="GO:0009055">
    <property type="term" value="F:electron transfer activity"/>
    <property type="evidence" value="ECO:0007669"/>
    <property type="project" value="UniProtKB-UniRule"/>
</dbReference>
<dbReference type="AlphaFoldDB" id="A0A1Y0ITW8"/>
<accession>A0A1Y0ITW8</accession>
<evidence type="ECO:0000256" key="6">
    <source>
        <dbReference type="ARBA" id="ARBA00022692"/>
    </source>
</evidence>
<name>A0A1Y0ITW8_9BACL</name>
<evidence type="ECO:0000313" key="13">
    <source>
        <dbReference type="EMBL" id="ARU63897.1"/>
    </source>
</evidence>
<proteinExistence type="inferred from homology"/>
<evidence type="ECO:0000256" key="4">
    <source>
        <dbReference type="ARBA" id="ARBA00022475"/>
    </source>
</evidence>
<keyword evidence="6 12" id="KW-0812">Transmembrane</keyword>
<dbReference type="PANTHER" id="PTHR30365">
    <property type="entry name" value="CYTOCHROME D UBIQUINOL OXIDASE"/>
    <property type="match status" value="1"/>
</dbReference>
<feature type="transmembrane region" description="Helical" evidence="12">
    <location>
        <begin position="219"/>
        <end position="237"/>
    </location>
</feature>
<keyword evidence="11 12" id="KW-0472">Membrane</keyword>
<evidence type="ECO:0000256" key="3">
    <source>
        <dbReference type="ARBA" id="ARBA00022448"/>
    </source>
</evidence>
<dbReference type="Proteomes" id="UP000195437">
    <property type="component" value="Chromosome"/>
</dbReference>
<gene>
    <name evidence="13" type="ORF">CBW65_13055</name>
</gene>
<dbReference type="Pfam" id="PF01654">
    <property type="entry name" value="Cyt_bd_oxida_I"/>
    <property type="match status" value="1"/>
</dbReference>
<keyword evidence="14" id="KW-1185">Reference proteome</keyword>
<feature type="transmembrane region" description="Helical" evidence="12">
    <location>
        <begin position="93"/>
        <end position="115"/>
    </location>
</feature>
<feature type="transmembrane region" description="Helical" evidence="12">
    <location>
        <begin position="405"/>
        <end position="428"/>
    </location>
</feature>
<keyword evidence="3 12" id="KW-0813">Transport</keyword>
<dbReference type="GO" id="GO:0019646">
    <property type="term" value="P:aerobic electron transport chain"/>
    <property type="evidence" value="ECO:0007669"/>
    <property type="project" value="InterPro"/>
</dbReference>
<evidence type="ECO:0000256" key="12">
    <source>
        <dbReference type="PIRNR" id="PIRNR006446"/>
    </source>
</evidence>
<dbReference type="GO" id="GO:0016682">
    <property type="term" value="F:oxidoreductase activity, acting on diphenols and related substances as donors, oxygen as acceptor"/>
    <property type="evidence" value="ECO:0007669"/>
    <property type="project" value="TreeGrafter"/>
</dbReference>
<evidence type="ECO:0000256" key="1">
    <source>
        <dbReference type="ARBA" id="ARBA00004651"/>
    </source>
</evidence>
<evidence type="ECO:0000256" key="11">
    <source>
        <dbReference type="ARBA" id="ARBA00023136"/>
    </source>
</evidence>
<feature type="transmembrane region" description="Helical" evidence="12">
    <location>
        <begin position="354"/>
        <end position="376"/>
    </location>
</feature>
<evidence type="ECO:0000256" key="10">
    <source>
        <dbReference type="ARBA" id="ARBA00023004"/>
    </source>
</evidence>
<evidence type="ECO:0000256" key="2">
    <source>
        <dbReference type="ARBA" id="ARBA00009819"/>
    </source>
</evidence>
<keyword evidence="9 12" id="KW-1133">Transmembrane helix</keyword>
<dbReference type="GO" id="GO:0020037">
    <property type="term" value="F:heme binding"/>
    <property type="evidence" value="ECO:0007669"/>
    <property type="project" value="TreeGrafter"/>
</dbReference>
<dbReference type="PANTHER" id="PTHR30365:SF14">
    <property type="entry name" value="CYTOCHROME BD MENAQUINOL OXIDASE SUBUNIT I-RELATED"/>
    <property type="match status" value="1"/>
</dbReference>
<evidence type="ECO:0000256" key="7">
    <source>
        <dbReference type="ARBA" id="ARBA00022723"/>
    </source>
</evidence>
<feature type="transmembrane region" description="Helical" evidence="12">
    <location>
        <begin position="20"/>
        <end position="39"/>
    </location>
</feature>
<dbReference type="GO" id="GO:0005886">
    <property type="term" value="C:plasma membrane"/>
    <property type="evidence" value="ECO:0007669"/>
    <property type="project" value="UniProtKB-SubCell"/>
</dbReference>
<dbReference type="GO" id="GO:0046872">
    <property type="term" value="F:metal ion binding"/>
    <property type="evidence" value="ECO:0007669"/>
    <property type="project" value="UniProtKB-UniRule"/>
</dbReference>
<feature type="transmembrane region" description="Helical" evidence="12">
    <location>
        <begin position="127"/>
        <end position="151"/>
    </location>
</feature>